<dbReference type="AlphaFoldDB" id="V7CFJ7"/>
<proteinExistence type="predicted"/>
<sequence>MPAKGEETSFKFVIPNLSQAFLSTNKSPYQTPIMIMMMLLHHFIHVNQSFLLLLTCYHEKTQLNLHIHVLPCVIL</sequence>
<organism evidence="1 2">
    <name type="scientific">Phaseolus vulgaris</name>
    <name type="common">Kidney bean</name>
    <name type="synonym">French bean</name>
    <dbReference type="NCBI Taxonomy" id="3885"/>
    <lineage>
        <taxon>Eukaryota</taxon>
        <taxon>Viridiplantae</taxon>
        <taxon>Streptophyta</taxon>
        <taxon>Embryophyta</taxon>
        <taxon>Tracheophyta</taxon>
        <taxon>Spermatophyta</taxon>
        <taxon>Magnoliopsida</taxon>
        <taxon>eudicotyledons</taxon>
        <taxon>Gunneridae</taxon>
        <taxon>Pentapetalae</taxon>
        <taxon>rosids</taxon>
        <taxon>fabids</taxon>
        <taxon>Fabales</taxon>
        <taxon>Fabaceae</taxon>
        <taxon>Papilionoideae</taxon>
        <taxon>50 kb inversion clade</taxon>
        <taxon>NPAAA clade</taxon>
        <taxon>indigoferoid/millettioid clade</taxon>
        <taxon>Phaseoleae</taxon>
        <taxon>Phaseolus</taxon>
    </lineage>
</organism>
<accession>V7CFJ7</accession>
<dbReference type="Gramene" id="ESW28055">
    <property type="protein sequence ID" value="ESW28055"/>
    <property type="gene ID" value="PHAVU_003G255000g"/>
</dbReference>
<dbReference type="Proteomes" id="UP000000226">
    <property type="component" value="Chromosome 3"/>
</dbReference>
<protein>
    <submittedName>
        <fullName evidence="1">Uncharacterized protein</fullName>
    </submittedName>
</protein>
<keyword evidence="2" id="KW-1185">Reference proteome</keyword>
<name>V7CFJ7_PHAVU</name>
<evidence type="ECO:0000313" key="1">
    <source>
        <dbReference type="EMBL" id="ESW28055.1"/>
    </source>
</evidence>
<reference evidence="2" key="1">
    <citation type="journal article" date="2014" name="Nat. Genet.">
        <title>A reference genome for common bean and genome-wide analysis of dual domestications.</title>
        <authorList>
            <person name="Schmutz J."/>
            <person name="McClean P.E."/>
            <person name="Mamidi S."/>
            <person name="Wu G.A."/>
            <person name="Cannon S.B."/>
            <person name="Grimwood J."/>
            <person name="Jenkins J."/>
            <person name="Shu S."/>
            <person name="Song Q."/>
            <person name="Chavarro C."/>
            <person name="Torres-Torres M."/>
            <person name="Geffroy V."/>
            <person name="Moghaddam S.M."/>
            <person name="Gao D."/>
            <person name="Abernathy B."/>
            <person name="Barry K."/>
            <person name="Blair M."/>
            <person name="Brick M.A."/>
            <person name="Chovatia M."/>
            <person name="Gepts P."/>
            <person name="Goodstein D.M."/>
            <person name="Gonzales M."/>
            <person name="Hellsten U."/>
            <person name="Hyten D.L."/>
            <person name="Jia G."/>
            <person name="Kelly J.D."/>
            <person name="Kudrna D."/>
            <person name="Lee R."/>
            <person name="Richard M.M."/>
            <person name="Miklas P.N."/>
            <person name="Osorno J.M."/>
            <person name="Rodrigues J."/>
            <person name="Thareau V."/>
            <person name="Urrea C.A."/>
            <person name="Wang M."/>
            <person name="Yu Y."/>
            <person name="Zhang M."/>
            <person name="Wing R.A."/>
            <person name="Cregan P.B."/>
            <person name="Rokhsar D.S."/>
            <person name="Jackson S.A."/>
        </authorList>
    </citation>
    <scope>NUCLEOTIDE SEQUENCE [LARGE SCALE GENOMIC DNA]</scope>
    <source>
        <strain evidence="2">cv. G19833</strain>
    </source>
</reference>
<evidence type="ECO:0000313" key="2">
    <source>
        <dbReference type="Proteomes" id="UP000000226"/>
    </source>
</evidence>
<gene>
    <name evidence="1" type="ORF">PHAVU_003G255000g</name>
</gene>
<dbReference type="EMBL" id="CM002290">
    <property type="protein sequence ID" value="ESW28055.1"/>
    <property type="molecule type" value="Genomic_DNA"/>
</dbReference>